<keyword evidence="3" id="KW-0963">Cytoplasm</keyword>
<keyword evidence="5 7" id="KW-0863">Zinc-finger</keyword>
<feature type="region of interest" description="Disordered" evidence="8">
    <location>
        <begin position="671"/>
        <end position="711"/>
    </location>
</feature>
<evidence type="ECO:0000313" key="11">
    <source>
        <dbReference type="Proteomes" id="UP000038830"/>
    </source>
</evidence>
<dbReference type="Pfam" id="PF01753">
    <property type="entry name" value="zf-MYND"/>
    <property type="match status" value="1"/>
</dbReference>
<dbReference type="Proteomes" id="UP000038830">
    <property type="component" value="Unassembled WGS sequence"/>
</dbReference>
<dbReference type="GO" id="GO:0007163">
    <property type="term" value="P:establishment or maintenance of cell polarity"/>
    <property type="evidence" value="ECO:0007669"/>
    <property type="project" value="TreeGrafter"/>
</dbReference>
<comment type="similarity">
    <text evidence="2">Belongs to the MUB1/samB family.</text>
</comment>
<evidence type="ECO:0000256" key="2">
    <source>
        <dbReference type="ARBA" id="ARBA00010655"/>
    </source>
</evidence>
<evidence type="ECO:0000259" key="9">
    <source>
        <dbReference type="PROSITE" id="PS50865"/>
    </source>
</evidence>
<protein>
    <submittedName>
        <fullName evidence="10">MUB1 protein</fullName>
    </submittedName>
</protein>
<feature type="compositionally biased region" description="Polar residues" evidence="8">
    <location>
        <begin position="365"/>
        <end position="380"/>
    </location>
</feature>
<feature type="compositionally biased region" description="Low complexity" evidence="8">
    <location>
        <begin position="438"/>
        <end position="450"/>
    </location>
</feature>
<dbReference type="InterPro" id="IPR002893">
    <property type="entry name" value="Znf_MYND"/>
</dbReference>
<comment type="subcellular location">
    <subcellularLocation>
        <location evidence="1">Cytoplasm</location>
    </subcellularLocation>
</comment>
<keyword evidence="4" id="KW-0479">Metal-binding</keyword>
<name>A0A0H5CBN2_CYBJN</name>
<feature type="compositionally biased region" description="Polar residues" evidence="8">
    <location>
        <begin position="674"/>
        <end position="688"/>
    </location>
</feature>
<evidence type="ECO:0000256" key="3">
    <source>
        <dbReference type="ARBA" id="ARBA00022490"/>
    </source>
</evidence>
<dbReference type="GO" id="GO:0008270">
    <property type="term" value="F:zinc ion binding"/>
    <property type="evidence" value="ECO:0007669"/>
    <property type="project" value="UniProtKB-KW"/>
</dbReference>
<evidence type="ECO:0000256" key="7">
    <source>
        <dbReference type="PROSITE-ProRule" id="PRU00134"/>
    </source>
</evidence>
<dbReference type="Gene3D" id="6.10.140.2220">
    <property type="match status" value="1"/>
</dbReference>
<evidence type="ECO:0000256" key="4">
    <source>
        <dbReference type="ARBA" id="ARBA00022723"/>
    </source>
</evidence>
<dbReference type="EMBL" id="CDQK01000002">
    <property type="protein sequence ID" value="CEP21909.1"/>
    <property type="molecule type" value="Genomic_DNA"/>
</dbReference>
<feature type="region of interest" description="Disordered" evidence="8">
    <location>
        <begin position="328"/>
        <end position="380"/>
    </location>
</feature>
<dbReference type="GO" id="GO:0006511">
    <property type="term" value="P:ubiquitin-dependent protein catabolic process"/>
    <property type="evidence" value="ECO:0007669"/>
    <property type="project" value="TreeGrafter"/>
</dbReference>
<keyword evidence="6" id="KW-0862">Zinc</keyword>
<dbReference type="PANTHER" id="PTHR47442">
    <property type="entry name" value="MYND-TYPE ZINC FINGER PROTEIN MUB1"/>
    <property type="match status" value="1"/>
</dbReference>
<accession>A0A0H5CBN2</accession>
<organism evidence="10 11">
    <name type="scientific">Cyberlindnera jadinii (strain ATCC 18201 / CBS 1600 / BCRC 20928 / JCM 3617 / NBRC 0987 / NRRL Y-1542)</name>
    <name type="common">Torula yeast</name>
    <name type="synonym">Candida utilis</name>
    <dbReference type="NCBI Taxonomy" id="983966"/>
    <lineage>
        <taxon>Eukaryota</taxon>
        <taxon>Fungi</taxon>
        <taxon>Dikarya</taxon>
        <taxon>Ascomycota</taxon>
        <taxon>Saccharomycotina</taxon>
        <taxon>Saccharomycetes</taxon>
        <taxon>Phaffomycetales</taxon>
        <taxon>Phaffomycetaceae</taxon>
        <taxon>Cyberlindnera</taxon>
    </lineage>
</organism>
<proteinExistence type="inferred from homology"/>
<dbReference type="SUPFAM" id="SSF144232">
    <property type="entry name" value="HIT/MYND zinc finger-like"/>
    <property type="match status" value="1"/>
</dbReference>
<dbReference type="GO" id="GO:0005737">
    <property type="term" value="C:cytoplasm"/>
    <property type="evidence" value="ECO:0007669"/>
    <property type="project" value="UniProtKB-SubCell"/>
</dbReference>
<reference evidence="11" key="1">
    <citation type="journal article" date="2015" name="J. Biotechnol.">
        <title>The structure of the Cyberlindnera jadinii genome and its relation to Candida utilis analyzed by the occurrence of single nucleotide polymorphisms.</title>
        <authorList>
            <person name="Rupp O."/>
            <person name="Brinkrolf K."/>
            <person name="Buerth C."/>
            <person name="Kunigo M."/>
            <person name="Schneider J."/>
            <person name="Jaenicke S."/>
            <person name="Goesmann A."/>
            <person name="Puehler A."/>
            <person name="Jaeger K.-E."/>
            <person name="Ernst J.F."/>
        </authorList>
    </citation>
    <scope>NUCLEOTIDE SEQUENCE [LARGE SCALE GENOMIC DNA]</scope>
    <source>
        <strain evidence="11">ATCC 18201 / CBS 1600 / BCRC 20928 / JCM 3617 / NBRC 0987 / NRRL Y-1542</strain>
    </source>
</reference>
<evidence type="ECO:0000256" key="1">
    <source>
        <dbReference type="ARBA" id="ARBA00004496"/>
    </source>
</evidence>
<feature type="compositionally biased region" description="Low complexity" evidence="8">
    <location>
        <begin position="695"/>
        <end position="705"/>
    </location>
</feature>
<gene>
    <name evidence="10" type="primary">MUB1</name>
    <name evidence="10" type="ORF">BN1211_2124</name>
</gene>
<evidence type="ECO:0000256" key="6">
    <source>
        <dbReference type="ARBA" id="ARBA00022833"/>
    </source>
</evidence>
<evidence type="ECO:0000256" key="8">
    <source>
        <dbReference type="SAM" id="MobiDB-lite"/>
    </source>
</evidence>
<sequence>MRESNNKSITQNRAAVSITTNLYDRRALDATCDRPLVNSLNHLTFLTSSSAKVRETLASDGGLERLVSILYECRKEDADMDYVLERQAKGVDKSIAEEKRDALIAWKWTLAFQCLVLIGTRGTEKIRERVVQAGIIPIIATVLDNYLLATRDFDSRTDTTLSDRFIDLVQRQLQILQRRGKQACAERLNDDEDLSTFVDSNSELHSLLGSVRNEHGSGGNNEQDVEVMHNISDITAQQTLHDVNNTITSPRFFLRGILVPKDDDVVWSLQLLAFISKYSYLKSNLQHTHLVESISLRSLLKNCHSPASIPALDKDDDLEIELISNLSSDENEQQQQPKSQHSTQFTQNSSQITSQNTSSASSSQRLEPQTQPNSENSIPLTSSEDVHIHMTNCSNEELVAANPKDPQLIHSGEFGYLLHDYTSSSSPKFGEDDDPCCSTSRTPSNVSSSSKSSCITKSLLKSILKFEKCCKRCSFKDETSAVNNIQDYTSNEEKTLNFIELGCKLNNFYSKRCIASKISSIKRSIFEKDEYLQKWDYDTYFLTHSPEDDCQTKENCIEELNIFPLVEKFTVKTVNTSDICYWAGVTMRNSCRKAESGVRQCACFDCGKWETTPRQFAKCRRCKRTKYCSKECQLKAWVYHKHWCVDSNSTSTSGHSHGTTSSTVTTTTTANVTGQESGDSPAVGTTQLPRDDDTTVPMTTATATTRLNENL</sequence>
<dbReference type="GO" id="GO:1990304">
    <property type="term" value="C:MUB1-RAD6-UBR2 ubiquitin ligase complex"/>
    <property type="evidence" value="ECO:0007669"/>
    <property type="project" value="TreeGrafter"/>
</dbReference>
<evidence type="ECO:0000256" key="5">
    <source>
        <dbReference type="ARBA" id="ARBA00022771"/>
    </source>
</evidence>
<dbReference type="PROSITE" id="PS50865">
    <property type="entry name" value="ZF_MYND_2"/>
    <property type="match status" value="1"/>
</dbReference>
<feature type="compositionally biased region" description="Low complexity" evidence="8">
    <location>
        <begin position="333"/>
        <end position="364"/>
    </location>
</feature>
<feature type="region of interest" description="Disordered" evidence="8">
    <location>
        <begin position="425"/>
        <end position="450"/>
    </location>
</feature>
<feature type="domain" description="MYND-type" evidence="9">
    <location>
        <begin position="603"/>
        <end position="644"/>
    </location>
</feature>
<dbReference type="AlphaFoldDB" id="A0A0H5CBN2"/>
<dbReference type="PANTHER" id="PTHR47442:SF1">
    <property type="entry name" value="MYND-TYPE ZINC FINGER PROTEIN MUB1"/>
    <property type="match status" value="1"/>
</dbReference>
<evidence type="ECO:0000313" key="10">
    <source>
        <dbReference type="EMBL" id="CEP21909.1"/>
    </source>
</evidence>
<dbReference type="InterPro" id="IPR051664">
    <property type="entry name" value="MYND-type_zinc_finger"/>
</dbReference>